<dbReference type="PANTHER" id="PTHR30469">
    <property type="entry name" value="MULTIDRUG RESISTANCE PROTEIN MDTA"/>
    <property type="match status" value="1"/>
</dbReference>
<name>A0A1T5DR33_9BACT</name>
<dbReference type="Gene3D" id="2.40.50.100">
    <property type="match status" value="1"/>
</dbReference>
<keyword evidence="2" id="KW-1185">Reference proteome</keyword>
<dbReference type="Gene3D" id="2.40.420.20">
    <property type="match status" value="1"/>
</dbReference>
<dbReference type="CDD" id="cd06850">
    <property type="entry name" value="biotinyl_domain"/>
    <property type="match status" value="1"/>
</dbReference>
<dbReference type="Proteomes" id="UP000190852">
    <property type="component" value="Unassembled WGS sequence"/>
</dbReference>
<dbReference type="PANTHER" id="PTHR30469:SF15">
    <property type="entry name" value="HLYD FAMILY OF SECRETION PROTEINS"/>
    <property type="match status" value="1"/>
</dbReference>
<dbReference type="GO" id="GO:0015562">
    <property type="term" value="F:efflux transmembrane transporter activity"/>
    <property type="evidence" value="ECO:0007669"/>
    <property type="project" value="TreeGrafter"/>
</dbReference>
<evidence type="ECO:0000313" key="2">
    <source>
        <dbReference type="Proteomes" id="UP000190852"/>
    </source>
</evidence>
<dbReference type="RefSeq" id="WP_079684019.1">
    <property type="nucleotide sequence ID" value="NZ_FUYQ01000020.1"/>
</dbReference>
<dbReference type="AlphaFoldDB" id="A0A1T5DR33"/>
<reference evidence="2" key="1">
    <citation type="submission" date="2017-02" db="EMBL/GenBank/DDBJ databases">
        <authorList>
            <person name="Varghese N."/>
            <person name="Submissions S."/>
        </authorList>
    </citation>
    <scope>NUCLEOTIDE SEQUENCE [LARGE SCALE GENOMIC DNA]</scope>
    <source>
        <strain evidence="2">DSM 24967</strain>
    </source>
</reference>
<organism evidence="1 2">
    <name type="scientific">Parabacteroides chartae</name>
    <dbReference type="NCBI Taxonomy" id="1037355"/>
    <lineage>
        <taxon>Bacteria</taxon>
        <taxon>Pseudomonadati</taxon>
        <taxon>Bacteroidota</taxon>
        <taxon>Bacteroidia</taxon>
        <taxon>Bacteroidales</taxon>
        <taxon>Tannerellaceae</taxon>
        <taxon>Parabacteroides</taxon>
    </lineage>
</organism>
<accession>A0A1T5DR33</accession>
<dbReference type="PROSITE" id="PS51257">
    <property type="entry name" value="PROKAR_LIPOPROTEIN"/>
    <property type="match status" value="1"/>
</dbReference>
<dbReference type="SUPFAM" id="SSF51230">
    <property type="entry name" value="Single hybrid motif"/>
    <property type="match status" value="1"/>
</dbReference>
<proteinExistence type="predicted"/>
<gene>
    <name evidence="1" type="ORF">SAMN05660349_02592</name>
</gene>
<evidence type="ECO:0000313" key="1">
    <source>
        <dbReference type="EMBL" id="SKB74115.1"/>
    </source>
</evidence>
<sequence>MKKILFILPVILFSCTQNNKNTDASTPRTAVTITHVSQGVINDSITLSAITSYLNKSSITSPIAAYVTKTLIESGSKVQAGQTIFRLESKERNALGLDDNNTAGIIDIKASASGIVTLVKQQAGDYVTEGTILCEIANKNSLVFQINVPYEYTQYVVGGRNCIIILPDGTILNANIGTPMASMNTVSQSQLYKAKANTGFLPEGLIAKVSILKNASISSAQLLPRQAVQCDVSMQRYWIMRLANDSLAVKQEVEIGNGDKNNIEIVSPVLSPSERIVLDGSYAMEDSTLVKIIK</sequence>
<protein>
    <submittedName>
        <fullName evidence="1">Biotin-lipoyl like</fullName>
    </submittedName>
</protein>
<dbReference type="GO" id="GO:1990281">
    <property type="term" value="C:efflux pump complex"/>
    <property type="evidence" value="ECO:0007669"/>
    <property type="project" value="TreeGrafter"/>
</dbReference>
<dbReference type="EMBL" id="FUYQ01000020">
    <property type="protein sequence ID" value="SKB74115.1"/>
    <property type="molecule type" value="Genomic_DNA"/>
</dbReference>
<dbReference type="InterPro" id="IPR011053">
    <property type="entry name" value="Single_hybrid_motif"/>
</dbReference>